<feature type="compositionally biased region" description="Basic and acidic residues" evidence="7">
    <location>
        <begin position="588"/>
        <end position="601"/>
    </location>
</feature>
<feature type="compositionally biased region" description="Basic and acidic residues" evidence="7">
    <location>
        <begin position="716"/>
        <end position="725"/>
    </location>
</feature>
<dbReference type="CDD" id="cd00077">
    <property type="entry name" value="HDc"/>
    <property type="match status" value="1"/>
</dbReference>
<dbReference type="AlphaFoldDB" id="A0A4U0V857"/>
<dbReference type="Gene3D" id="1.10.1300.10">
    <property type="entry name" value="3'5'-cyclic nucleotide phosphodiesterase, catalytic domain"/>
    <property type="match status" value="1"/>
</dbReference>
<reference evidence="10 11" key="1">
    <citation type="submission" date="2017-03" db="EMBL/GenBank/DDBJ databases">
        <title>Genomes of endolithic fungi from Antarctica.</title>
        <authorList>
            <person name="Coleine C."/>
            <person name="Masonjones S."/>
            <person name="Stajich J.E."/>
        </authorList>
    </citation>
    <scope>NUCLEOTIDE SEQUENCE [LARGE SCALE GENOMIC DNA]</scope>
    <source>
        <strain evidence="10 11">CCFEE 5311</strain>
    </source>
</reference>
<feature type="compositionally biased region" description="Basic residues" evidence="7">
    <location>
        <begin position="909"/>
        <end position="922"/>
    </location>
</feature>
<evidence type="ECO:0000256" key="5">
    <source>
        <dbReference type="PIRSR" id="PIRSR623088-3"/>
    </source>
</evidence>
<evidence type="ECO:0000313" key="12">
    <source>
        <dbReference type="Proteomes" id="UP001175353"/>
    </source>
</evidence>
<reference evidence="9" key="2">
    <citation type="submission" date="2023-06" db="EMBL/GenBank/DDBJ databases">
        <title>Black Yeasts Isolated from many extreme environments.</title>
        <authorList>
            <person name="Coleine C."/>
            <person name="Stajich J.E."/>
            <person name="Selbmann L."/>
        </authorList>
    </citation>
    <scope>NUCLEOTIDE SEQUENCE</scope>
    <source>
        <strain evidence="9">CCFEE 5200</strain>
    </source>
</reference>
<feature type="binding site" evidence="5">
    <location>
        <position position="357"/>
    </location>
    <ligand>
        <name>Zn(2+)</name>
        <dbReference type="ChEBI" id="CHEBI:29105"/>
        <label>1</label>
    </ligand>
</feature>
<dbReference type="Proteomes" id="UP001175353">
    <property type="component" value="Unassembled WGS sequence"/>
</dbReference>
<protein>
    <recommendedName>
        <fullName evidence="6">Phosphodiesterase</fullName>
        <ecNumber evidence="6">3.1.4.-</ecNumber>
    </recommendedName>
</protein>
<evidence type="ECO:0000259" key="8">
    <source>
        <dbReference type="PROSITE" id="PS51845"/>
    </source>
</evidence>
<feature type="binding site" evidence="5">
    <location>
        <position position="471"/>
    </location>
    <ligand>
        <name>Zn(2+)</name>
        <dbReference type="ChEBI" id="CHEBI:29105"/>
        <label>1</label>
    </ligand>
</feature>
<feature type="compositionally biased region" description="Gly residues" evidence="7">
    <location>
        <begin position="929"/>
        <end position="938"/>
    </location>
</feature>
<feature type="compositionally biased region" description="Polar residues" evidence="7">
    <location>
        <begin position="726"/>
        <end position="736"/>
    </location>
</feature>
<dbReference type="PANTHER" id="PTHR11347">
    <property type="entry name" value="CYCLIC NUCLEOTIDE PHOSPHODIESTERASE"/>
    <property type="match status" value="1"/>
</dbReference>
<organism evidence="10 11">
    <name type="scientific">Friedmanniomyces endolithicus</name>
    <dbReference type="NCBI Taxonomy" id="329885"/>
    <lineage>
        <taxon>Eukaryota</taxon>
        <taxon>Fungi</taxon>
        <taxon>Dikarya</taxon>
        <taxon>Ascomycota</taxon>
        <taxon>Pezizomycotina</taxon>
        <taxon>Dothideomycetes</taxon>
        <taxon>Dothideomycetidae</taxon>
        <taxon>Mycosphaerellales</taxon>
        <taxon>Teratosphaeriaceae</taxon>
        <taxon>Friedmanniomyces</taxon>
    </lineage>
</organism>
<comment type="cofactor">
    <cofactor evidence="6">
        <name>a divalent metal cation</name>
        <dbReference type="ChEBI" id="CHEBI:60240"/>
    </cofactor>
    <text evidence="6">Binds 2 divalent metal cations per subunit. Site 1 may preferentially bind zinc ions, while site 2 has a preference for magnesium and/or manganese ions.</text>
</comment>
<feature type="region of interest" description="Disordered" evidence="7">
    <location>
        <begin position="569"/>
        <end position="623"/>
    </location>
</feature>
<evidence type="ECO:0000256" key="3">
    <source>
        <dbReference type="PIRSR" id="PIRSR623088-1"/>
    </source>
</evidence>
<accession>A0A4U0V857</accession>
<feature type="binding site" evidence="5">
    <location>
        <position position="302"/>
    </location>
    <ligand>
        <name>Zn(2+)</name>
        <dbReference type="ChEBI" id="CHEBI:29105"/>
        <label>1</label>
    </ligand>
</feature>
<feature type="region of interest" description="Disordered" evidence="7">
    <location>
        <begin position="691"/>
        <end position="938"/>
    </location>
</feature>
<evidence type="ECO:0000256" key="6">
    <source>
        <dbReference type="RuleBase" id="RU363067"/>
    </source>
</evidence>
<dbReference type="EMBL" id="NAJP01000013">
    <property type="protein sequence ID" value="TKA44984.1"/>
    <property type="molecule type" value="Genomic_DNA"/>
</dbReference>
<name>A0A4U0V857_9PEZI</name>
<feature type="binding site" evidence="5">
    <location>
        <position position="356"/>
    </location>
    <ligand>
        <name>Zn(2+)</name>
        <dbReference type="ChEBI" id="CHEBI:29105"/>
        <label>1</label>
    </ligand>
</feature>
<evidence type="ECO:0000256" key="7">
    <source>
        <dbReference type="SAM" id="MobiDB-lite"/>
    </source>
</evidence>
<sequence>MEEHAERRCRVVYYCDGLGEQICELYQCHNLPQHATAKGGPGGHALDVVHRNVHALLDEDQGGLDEVFISSSAKQCHDRLEKDANLAPTVVLVELHYDVREGSSALHREKKSGSLAFLRALSADIHGARYQRPVMPFALVSSVKPGEDAVIDSTLTASCLNAGALDIVHSPLGDEDLHRLVGHVKEGLRPAARLVGAGMAHSLVESIRDVTPSTVARHRPDQTLSPERRSKVEDAVGKWQFPAQDFSMDELTYAALFMLEHMLQAPELESCRIPRAELVNFLLATRRHYKHQREVHYHNWRHAVDVTQSLYCFLLDVRLCPPLSADQRTPPRRLNALEQLLTPLDALILLISAIGHDVGHPGVNNAFLVACNHPLAQMYNDKSVLENYHCAAYSQLLRRHWPSLGRISGFRSTMISTILATDMQRHFEYMTNLGDLKRKVDGSELDLSDWNDKEREQKRELMMALLIKAADISNVARPFDISAQWARTLMDEFARQGELEAELGIPTCLFGGPPNKEDRLAAAQSQKGFMSLFGMPLFSGMRDVMPSVSCAIKELENNSEIWGQKIIHEKQRRDSGGESAPLTFSSVSKDEVSEAKVRQRQSEPLTVPQDATQAPSSPTKRQQVVDSIFGHASYPTNRQRQHLPTGFAQYDMDRSSTPLPTALPLSPTGGTSRRSSKDVALDSMQQLNTFAHTSFKPDSRRGSVDAGWQAHQSYPESRRGSKDESLTTILVTSQASPGRISPASPGRTPRPSGSPGKQARKRQSNPPVPATQDAASRYSIPSSRSHTTSSATANTTQRSPSTQPSSLAPTDDEPTPPAALHPINSSSPVAATEDPFLVPGNWPSNLDGGTRHASAPDALPASVMSPGTPKAAGSKSEPARLVSDSEDRSAGTPGSSRQERSGVRESRSRSRLRGLKFWRKKRDVSGFEAGEGGGSGSP</sequence>
<comment type="caution">
    <text evidence="10">The sequence shown here is derived from an EMBL/GenBank/DDBJ whole genome shotgun (WGS) entry which is preliminary data.</text>
</comment>
<dbReference type="InterPro" id="IPR002073">
    <property type="entry name" value="PDEase_catalytic_dom"/>
</dbReference>
<dbReference type="STRING" id="329885.A0A4U0V857"/>
<dbReference type="GO" id="GO:0046872">
    <property type="term" value="F:metal ion binding"/>
    <property type="evidence" value="ECO:0007669"/>
    <property type="project" value="UniProtKB-KW"/>
</dbReference>
<feature type="compositionally biased region" description="Basic and acidic residues" evidence="7">
    <location>
        <begin position="897"/>
        <end position="908"/>
    </location>
</feature>
<dbReference type="InterPro" id="IPR023174">
    <property type="entry name" value="PDEase_CS"/>
</dbReference>
<feature type="binding site" evidence="4">
    <location>
        <begin position="298"/>
        <end position="302"/>
    </location>
    <ligand>
        <name>AMP</name>
        <dbReference type="ChEBI" id="CHEBI:456215"/>
    </ligand>
</feature>
<dbReference type="EC" id="3.1.4.-" evidence="6"/>
<keyword evidence="2 6" id="KW-0378">Hydrolase</keyword>
<evidence type="ECO:0000313" key="11">
    <source>
        <dbReference type="Proteomes" id="UP000310066"/>
    </source>
</evidence>
<evidence type="ECO:0000256" key="4">
    <source>
        <dbReference type="PIRSR" id="PIRSR623088-2"/>
    </source>
</evidence>
<feature type="binding site" evidence="4">
    <location>
        <position position="357"/>
    </location>
    <ligand>
        <name>AMP</name>
        <dbReference type="ChEBI" id="CHEBI:456215"/>
    </ligand>
</feature>
<dbReference type="InterPro" id="IPR036971">
    <property type="entry name" value="PDEase_catalytic_dom_sf"/>
</dbReference>
<dbReference type="PROSITE" id="PS51845">
    <property type="entry name" value="PDEASE_I_2"/>
    <property type="match status" value="1"/>
</dbReference>
<feature type="compositionally biased region" description="Low complexity" evidence="7">
    <location>
        <begin position="655"/>
        <end position="668"/>
    </location>
</feature>
<feature type="region of interest" description="Disordered" evidence="7">
    <location>
        <begin position="649"/>
        <end position="679"/>
    </location>
</feature>
<dbReference type="Pfam" id="PF00233">
    <property type="entry name" value="PDEase_I"/>
    <property type="match status" value="1"/>
</dbReference>
<dbReference type="SUPFAM" id="SSF109604">
    <property type="entry name" value="HD-domain/PDEase-like"/>
    <property type="match status" value="1"/>
</dbReference>
<dbReference type="GO" id="GO:0007165">
    <property type="term" value="P:signal transduction"/>
    <property type="evidence" value="ECO:0007669"/>
    <property type="project" value="InterPro"/>
</dbReference>
<dbReference type="EMBL" id="JAUJLE010000214">
    <property type="protein sequence ID" value="KAK0967833.1"/>
    <property type="molecule type" value="Genomic_DNA"/>
</dbReference>
<dbReference type="OrthoDB" id="546632at2759"/>
<evidence type="ECO:0000256" key="2">
    <source>
        <dbReference type="ARBA" id="ARBA00022801"/>
    </source>
</evidence>
<feature type="active site" description="Proton donor" evidence="3">
    <location>
        <position position="298"/>
    </location>
</feature>
<evidence type="ECO:0000313" key="10">
    <source>
        <dbReference type="EMBL" id="TKA44984.1"/>
    </source>
</evidence>
<feature type="binding site" evidence="4">
    <location>
        <position position="526"/>
    </location>
    <ligand>
        <name>AMP</name>
        <dbReference type="ChEBI" id="CHEBI:456215"/>
    </ligand>
</feature>
<dbReference type="PRINTS" id="PR00387">
    <property type="entry name" value="PDIESTERASE1"/>
</dbReference>
<feature type="binding site" evidence="5">
    <location>
        <position position="357"/>
    </location>
    <ligand>
        <name>Zn(2+)</name>
        <dbReference type="ChEBI" id="CHEBI:29105"/>
        <label>2</label>
    </ligand>
</feature>
<comment type="similarity">
    <text evidence="6">Belongs to the cyclic nucleotide phosphodiesterase family.</text>
</comment>
<dbReference type="InterPro" id="IPR023088">
    <property type="entry name" value="PDEase"/>
</dbReference>
<feature type="compositionally biased region" description="Low complexity" evidence="7">
    <location>
        <begin position="782"/>
        <end position="809"/>
    </location>
</feature>
<feature type="binding site" evidence="4">
    <location>
        <position position="471"/>
    </location>
    <ligand>
        <name>AMP</name>
        <dbReference type="ChEBI" id="CHEBI:456215"/>
    </ligand>
</feature>
<dbReference type="SMART" id="SM00471">
    <property type="entry name" value="HDc"/>
    <property type="match status" value="1"/>
</dbReference>
<gene>
    <name evidence="9" type="primary">PDE2_2</name>
    <name evidence="10" type="ORF">B0A54_03276</name>
    <name evidence="9" type="ORF">LTR91_017008</name>
</gene>
<proteinExistence type="inferred from homology"/>
<dbReference type="GO" id="GO:0004114">
    <property type="term" value="F:3',5'-cyclic-nucleotide phosphodiesterase activity"/>
    <property type="evidence" value="ECO:0007669"/>
    <property type="project" value="InterPro"/>
</dbReference>
<keyword evidence="1 5" id="KW-0479">Metal-binding</keyword>
<dbReference type="PROSITE" id="PS00126">
    <property type="entry name" value="PDEASE_I_1"/>
    <property type="match status" value="1"/>
</dbReference>
<evidence type="ECO:0000313" key="9">
    <source>
        <dbReference type="EMBL" id="KAK0967833.1"/>
    </source>
</evidence>
<feature type="compositionally biased region" description="Low complexity" evidence="7">
    <location>
        <begin position="741"/>
        <end position="756"/>
    </location>
</feature>
<feature type="compositionally biased region" description="Polar residues" evidence="7">
    <location>
        <begin position="609"/>
        <end position="623"/>
    </location>
</feature>
<dbReference type="InterPro" id="IPR003607">
    <property type="entry name" value="HD/PDEase_dom"/>
</dbReference>
<evidence type="ECO:0000256" key="1">
    <source>
        <dbReference type="ARBA" id="ARBA00022723"/>
    </source>
</evidence>
<keyword evidence="12" id="KW-1185">Reference proteome</keyword>
<dbReference type="Proteomes" id="UP000310066">
    <property type="component" value="Unassembled WGS sequence"/>
</dbReference>
<feature type="domain" description="PDEase" evidence="8">
    <location>
        <begin position="215"/>
        <end position="569"/>
    </location>
</feature>